<dbReference type="CDD" id="cd22657">
    <property type="entry name" value="ClyA_XaxA-like"/>
    <property type="match status" value="1"/>
</dbReference>
<reference evidence="2 3" key="1">
    <citation type="submission" date="2024-01" db="EMBL/GenBank/DDBJ databases">
        <title>Unpublished Manusciprt.</title>
        <authorList>
            <person name="Duman M."/>
            <person name="Valdes E.G."/>
            <person name="Ajmi N."/>
            <person name="Altun S."/>
            <person name="Saticioglu I.B."/>
        </authorList>
    </citation>
    <scope>NUCLEOTIDE SEQUENCE [LARGE SCALE GENOMIC DNA]</scope>
    <source>
        <strain evidence="2 3">148P</strain>
    </source>
</reference>
<evidence type="ECO:0000313" key="2">
    <source>
        <dbReference type="EMBL" id="MEE1932531.1"/>
    </source>
</evidence>
<evidence type="ECO:0000256" key="1">
    <source>
        <dbReference type="SAM" id="Phobius"/>
    </source>
</evidence>
<dbReference type="RefSeq" id="WP_330073451.1">
    <property type="nucleotide sequence ID" value="NZ_JAZDQJ010000003.1"/>
</dbReference>
<keyword evidence="3" id="KW-1185">Reference proteome</keyword>
<dbReference type="EMBL" id="JAZDQJ010000003">
    <property type="protein sequence ID" value="MEE1932531.1"/>
    <property type="molecule type" value="Genomic_DNA"/>
</dbReference>
<keyword evidence="1" id="KW-0812">Transmembrane</keyword>
<dbReference type="SUPFAM" id="SSF58100">
    <property type="entry name" value="Bacterial hemolysins"/>
    <property type="match status" value="1"/>
</dbReference>
<protein>
    <submittedName>
        <fullName evidence="2">Alpha-xenorhabdolysin family binary toxin subunit A</fullName>
    </submittedName>
</protein>
<feature type="transmembrane region" description="Helical" evidence="1">
    <location>
        <begin position="253"/>
        <end position="277"/>
    </location>
</feature>
<proteinExistence type="predicted"/>
<name>A0ABU7HLZ8_9PSED</name>
<evidence type="ECO:0000313" key="3">
    <source>
        <dbReference type="Proteomes" id="UP001335100"/>
    </source>
</evidence>
<sequence length="403" mass="45575">MTIKEENESLQALDVQQRAEFVPKQYFDVISSRARDSRMQPALIFSADNLRSIKRYAYYVLRLPKSIEEINRSHDLSLLGIDAAQVDRLYTNLRTHVDTWDVLERETKTLGTRLDLFATAFIGDGSALIERLVATDAFRELNGRLGGDLDEASLQRAGFRPLAEGERKQIASLGNYLDLICEDIAEVKLLITAIKERARWFTDAVVRQLRPETDALNHQIKDVSPEKVIDALRARIVPLDKEIEQMDATYQKLVGLAFTGLVFGAIGVAITGGIYGAQAEAVRASNRRLRRERELLVQQIEAINPMIGIFETTTLQIADLRFRLTEVQTAAKNLEDVWHMLGLYVEESGEELAQVGTDVELAIFVRRFERVLRPWHSIRDISSQLSKIFNETVDEISKEGASS</sequence>
<keyword evidence="1" id="KW-1133">Transmembrane helix</keyword>
<dbReference type="Gene3D" id="1.20.1170.10">
    <property type="match status" value="1"/>
</dbReference>
<gene>
    <name evidence="2" type="ORF">V0R50_04805</name>
</gene>
<dbReference type="NCBIfam" id="NF033928">
    <property type="entry name" value="alph_xenorhab_A"/>
    <property type="match status" value="1"/>
</dbReference>
<organism evidence="2 3">
    <name type="scientific">Pseudomonas ulcerans</name>
    <dbReference type="NCBI Taxonomy" id="3115852"/>
    <lineage>
        <taxon>Bacteria</taxon>
        <taxon>Pseudomonadati</taxon>
        <taxon>Pseudomonadota</taxon>
        <taxon>Gammaproteobacteria</taxon>
        <taxon>Pseudomonadales</taxon>
        <taxon>Pseudomonadaceae</taxon>
        <taxon>Pseudomonas</taxon>
    </lineage>
</organism>
<dbReference type="Proteomes" id="UP001335100">
    <property type="component" value="Unassembled WGS sequence"/>
</dbReference>
<accession>A0ABU7HLZ8</accession>
<keyword evidence="1" id="KW-0472">Membrane</keyword>
<comment type="caution">
    <text evidence="2">The sequence shown here is derived from an EMBL/GenBank/DDBJ whole genome shotgun (WGS) entry which is preliminary data.</text>
</comment>